<dbReference type="KEGG" id="vg:29997550"/>
<dbReference type="RefSeq" id="YP_009310454.1">
    <property type="nucleotide sequence ID" value="NC_031503.1"/>
</dbReference>
<keyword evidence="2" id="KW-1185">Reference proteome</keyword>
<accession>A0A1D8QMB3</accession>
<sequence length="268" mass="30700">MVVAASRRGKIYMMSSETPCDSYHTVGCCSQFLVSLDSVLECLPGQYAIFFRSSYCALPVSGCFLHCHCSSPHGLECRARSTVFRLVCSVRLRSKPVPLMLSSWDTYLRVFRYGEWTYVLCSEYYAASVESCLSPWHHHRKHWEFHVCFFSREGLRFRGLSVLHSLFGLEDAFQNRGFDVPADRFMEASILDEPKNIAGVLRLLRVSPESVLVSSIPTPRLSPRGAWIFSFPTESGVRRKYTLSFSEVCAAMDADWDPRLRDTVRHYF</sequence>
<dbReference type="EMBL" id="KX121164">
    <property type="protein sequence ID" value="AOW42074.1"/>
    <property type="molecule type" value="Genomic_DNA"/>
</dbReference>
<dbReference type="OrthoDB" id="15008at10239"/>
<evidence type="ECO:0000313" key="1">
    <source>
        <dbReference type="EMBL" id="AOW42074.1"/>
    </source>
</evidence>
<proteinExistence type="predicted"/>
<dbReference type="Proteomes" id="UP000201673">
    <property type="component" value="Segment"/>
</dbReference>
<dbReference type="GeneID" id="29997550"/>
<gene>
    <name evidence="1" type="primary">pE4</name>
</gene>
<reference evidence="1 2" key="1">
    <citation type="journal article" date="2016" name="Virus Res.">
        <title>Identification of a novel aviadenovirus, designated pigeon adenovirus 2 in domestic pigeons (Columba livia).</title>
        <authorList>
            <person name="Teske L."/>
            <person name="Rubbenstroth D."/>
            <person name="Meixner M."/>
            <person name="Liere K."/>
            <person name="Bartels H."/>
            <person name="Rautenschlein S."/>
        </authorList>
    </citation>
    <scope>NUCLEOTIDE SEQUENCE [LARGE SCALE GENOMIC DNA]</scope>
    <source>
        <strain evidence="1">YPDS-Y-V1.A19.11-2013</strain>
    </source>
</reference>
<evidence type="ECO:0000313" key="2">
    <source>
        <dbReference type="Proteomes" id="UP000201673"/>
    </source>
</evidence>
<organism evidence="1 2">
    <name type="scientific">Pigeon adenovirus 2</name>
    <dbReference type="NCBI Taxonomy" id="1907767"/>
    <lineage>
        <taxon>Viruses</taxon>
        <taxon>Varidnaviria</taxon>
        <taxon>Bamfordvirae</taxon>
        <taxon>Preplasmiviricota</taxon>
        <taxon>Polisuviricotina</taxon>
        <taxon>Pharingeaviricetes</taxon>
        <taxon>Rowavirales</taxon>
        <taxon>Adenoviridae</taxon>
        <taxon>Aviadenovirus</taxon>
        <taxon>Aviadenovirus columbidae</taxon>
        <taxon>Pigeon aviadenovirus B</taxon>
    </lineage>
</organism>
<protein>
    <submittedName>
        <fullName evidence="1">Protein E4</fullName>
    </submittedName>
</protein>
<name>A0A1D8QMB3_9ADEN</name>